<dbReference type="AlphaFoldDB" id="A0A8S3UII7"/>
<dbReference type="Pfam" id="PF26129">
    <property type="entry name" value="Vwde"/>
    <property type="match status" value="1"/>
</dbReference>
<gene>
    <name evidence="2" type="ORF">MEDL_54726</name>
</gene>
<evidence type="ECO:0000313" key="2">
    <source>
        <dbReference type="EMBL" id="CAG2242560.1"/>
    </source>
</evidence>
<proteinExistence type="predicted"/>
<dbReference type="InterPro" id="IPR058727">
    <property type="entry name" value="Helical_Vwde"/>
</dbReference>
<dbReference type="Proteomes" id="UP000683360">
    <property type="component" value="Unassembled WGS sequence"/>
</dbReference>
<protein>
    <recommendedName>
        <fullName evidence="1">Vwde helical domain-containing protein</fullName>
    </recommendedName>
</protein>
<name>A0A8S3UII7_MYTED</name>
<accession>A0A8S3UII7</accession>
<evidence type="ECO:0000313" key="3">
    <source>
        <dbReference type="Proteomes" id="UP000683360"/>
    </source>
</evidence>
<sequence>MVMTSSNSGRDTRLDNKMKCYMSLENIYDDPAKGKWVGKMPSFNDLICKHLMDVMGYRTCYDKILDVRKFSKNEKLYTIFFPTGTKVVLTTSVGYMNVEIKASVHDYKKNTWLVIKDAESNLFRLDPDTGGDVECKRQFCDCPDNEPTSNDNVNMTAVEALKYCNDIMGTRKIFKACDEIPNVLGDAALSICALDIQLTNSVKWTKSTMETFKSNCIGELLDNSTLHDASGDRPSIAQTIQDILCPGFPECTNNGKCINGTCECDEGFVASDCSTDKSVPPDVYGVLGDGLCDLSEIECDTAFVVGEDIGSSAELSCKITEYEISELGRKSTVSTWIANATLETIMEVHCPLYSSTRRKREVNMGPIPFIKGYSMGISYDKKISEKNLKWLYTIQNVKL</sequence>
<dbReference type="EMBL" id="CAJPWZ010002676">
    <property type="protein sequence ID" value="CAG2242560.1"/>
    <property type="molecule type" value="Genomic_DNA"/>
</dbReference>
<dbReference type="OrthoDB" id="6157308at2759"/>
<keyword evidence="3" id="KW-1185">Reference proteome</keyword>
<organism evidence="2 3">
    <name type="scientific">Mytilus edulis</name>
    <name type="common">Blue mussel</name>
    <dbReference type="NCBI Taxonomy" id="6550"/>
    <lineage>
        <taxon>Eukaryota</taxon>
        <taxon>Metazoa</taxon>
        <taxon>Spiralia</taxon>
        <taxon>Lophotrochozoa</taxon>
        <taxon>Mollusca</taxon>
        <taxon>Bivalvia</taxon>
        <taxon>Autobranchia</taxon>
        <taxon>Pteriomorphia</taxon>
        <taxon>Mytilida</taxon>
        <taxon>Mytiloidea</taxon>
        <taxon>Mytilidae</taxon>
        <taxon>Mytilinae</taxon>
        <taxon>Mytilus</taxon>
    </lineage>
</organism>
<feature type="domain" description="Vwde helical" evidence="1">
    <location>
        <begin position="148"/>
        <end position="235"/>
    </location>
</feature>
<reference evidence="2" key="1">
    <citation type="submission" date="2021-03" db="EMBL/GenBank/DDBJ databases">
        <authorList>
            <person name="Bekaert M."/>
        </authorList>
    </citation>
    <scope>NUCLEOTIDE SEQUENCE</scope>
</reference>
<comment type="caution">
    <text evidence="2">The sequence shown here is derived from an EMBL/GenBank/DDBJ whole genome shotgun (WGS) entry which is preliminary data.</text>
</comment>
<dbReference type="Gene3D" id="2.10.25.10">
    <property type="entry name" value="Laminin"/>
    <property type="match status" value="1"/>
</dbReference>
<evidence type="ECO:0000259" key="1">
    <source>
        <dbReference type="Pfam" id="PF26129"/>
    </source>
</evidence>